<dbReference type="SUPFAM" id="SSF51120">
    <property type="entry name" value="beta-Roll"/>
    <property type="match status" value="3"/>
</dbReference>
<feature type="domain" description="RapA2 cadherin-like" evidence="4">
    <location>
        <begin position="506"/>
        <end position="581"/>
    </location>
</feature>
<dbReference type="Pfam" id="PF17803">
    <property type="entry name" value="Cadherin_4"/>
    <property type="match status" value="13"/>
</dbReference>
<dbReference type="PROSITE" id="PS00330">
    <property type="entry name" value="HEMOLYSIN_CALCIUM"/>
    <property type="match status" value="5"/>
</dbReference>
<evidence type="ECO:0000256" key="1">
    <source>
        <dbReference type="ARBA" id="ARBA00004613"/>
    </source>
</evidence>
<dbReference type="NCBIfam" id="TIGR01965">
    <property type="entry name" value="VCBS_repeat"/>
    <property type="match status" value="16"/>
</dbReference>
<dbReference type="InterPro" id="IPR011049">
    <property type="entry name" value="Serralysin-like_metalloprot_C"/>
</dbReference>
<dbReference type="NCBIfam" id="NF012211">
    <property type="entry name" value="tand_rpt_95"/>
    <property type="match status" value="1"/>
</dbReference>
<evidence type="ECO:0000313" key="6">
    <source>
        <dbReference type="Proteomes" id="UP001224845"/>
    </source>
</evidence>
<feature type="domain" description="RapA2 cadherin-like" evidence="4">
    <location>
        <begin position="832"/>
        <end position="905"/>
    </location>
</feature>
<dbReference type="InterPro" id="IPR013783">
    <property type="entry name" value="Ig-like_fold"/>
</dbReference>
<feature type="compositionally biased region" description="Polar residues" evidence="3">
    <location>
        <begin position="1"/>
        <end position="22"/>
    </location>
</feature>
<dbReference type="InterPro" id="IPR040853">
    <property type="entry name" value="RapA2_cadherin-like"/>
</dbReference>
<accession>A0AAW8EG10</accession>
<dbReference type="Gene3D" id="2.60.40.10">
    <property type="entry name" value="Immunoglobulins"/>
    <property type="match status" value="13"/>
</dbReference>
<evidence type="ECO:0000259" key="4">
    <source>
        <dbReference type="Pfam" id="PF17803"/>
    </source>
</evidence>
<dbReference type="InterPro" id="IPR050557">
    <property type="entry name" value="RTX_toxin/Mannuronan_C5-epim"/>
</dbReference>
<feature type="compositionally biased region" description="Low complexity" evidence="3">
    <location>
        <begin position="23"/>
        <end position="32"/>
    </location>
</feature>
<proteinExistence type="predicted"/>
<dbReference type="Gene3D" id="2.150.10.10">
    <property type="entry name" value="Serralysin-like metalloprotease, C-terminal"/>
    <property type="match status" value="4"/>
</dbReference>
<feature type="domain" description="RapA2 cadherin-like" evidence="4">
    <location>
        <begin position="1156"/>
        <end position="1231"/>
    </location>
</feature>
<dbReference type="Pfam" id="PF00353">
    <property type="entry name" value="HemolysinCabind"/>
    <property type="match status" value="4"/>
</dbReference>
<dbReference type="GO" id="GO:0005576">
    <property type="term" value="C:extracellular region"/>
    <property type="evidence" value="ECO:0007669"/>
    <property type="project" value="UniProtKB-SubCell"/>
</dbReference>
<feature type="domain" description="RapA2 cadherin-like" evidence="4">
    <location>
        <begin position="724"/>
        <end position="797"/>
    </location>
</feature>
<feature type="domain" description="RapA2 cadherin-like" evidence="4">
    <location>
        <begin position="1702"/>
        <end position="1775"/>
    </location>
</feature>
<name>A0AAW8EG10_VARPD</name>
<dbReference type="InterPro" id="IPR001343">
    <property type="entry name" value="Hemolysn_Ca-bd"/>
</dbReference>
<keyword evidence="2" id="KW-0964">Secreted</keyword>
<feature type="domain" description="RapA2 cadherin-like" evidence="4">
    <location>
        <begin position="1594"/>
        <end position="1667"/>
    </location>
</feature>
<feature type="domain" description="RapA2 cadherin-like" evidence="4">
    <location>
        <begin position="1048"/>
        <end position="1121"/>
    </location>
</feature>
<feature type="domain" description="RapA2 cadherin-like" evidence="4">
    <location>
        <begin position="616"/>
        <end position="689"/>
    </location>
</feature>
<comment type="subcellular location">
    <subcellularLocation>
        <location evidence="1">Secreted</location>
    </subcellularLocation>
</comment>
<dbReference type="InterPro" id="IPR018511">
    <property type="entry name" value="Hemolysin-typ_Ca-bd_CS"/>
</dbReference>
<evidence type="ECO:0000313" key="5">
    <source>
        <dbReference type="EMBL" id="MDP9971727.1"/>
    </source>
</evidence>
<gene>
    <name evidence="5" type="ORF">J2W39_002969</name>
</gene>
<evidence type="ECO:0000256" key="2">
    <source>
        <dbReference type="ARBA" id="ARBA00022525"/>
    </source>
</evidence>
<feature type="domain" description="RapA2 cadherin-like" evidence="4">
    <location>
        <begin position="1374"/>
        <end position="1449"/>
    </location>
</feature>
<protein>
    <submittedName>
        <fullName evidence="5">VCBS repeat-containing protein</fullName>
    </submittedName>
</protein>
<organism evidence="5 6">
    <name type="scientific">Variovorax paradoxus</name>
    <dbReference type="NCBI Taxonomy" id="34073"/>
    <lineage>
        <taxon>Bacteria</taxon>
        <taxon>Pseudomonadati</taxon>
        <taxon>Pseudomonadota</taxon>
        <taxon>Betaproteobacteria</taxon>
        <taxon>Burkholderiales</taxon>
        <taxon>Comamonadaceae</taxon>
        <taxon>Variovorax</taxon>
    </lineage>
</organism>
<dbReference type="PANTHER" id="PTHR38340">
    <property type="entry name" value="S-LAYER PROTEIN"/>
    <property type="match status" value="1"/>
</dbReference>
<dbReference type="PANTHER" id="PTHR38340:SF1">
    <property type="entry name" value="S-LAYER PROTEIN"/>
    <property type="match status" value="1"/>
</dbReference>
<feature type="domain" description="RapA2 cadherin-like" evidence="4">
    <location>
        <begin position="1266"/>
        <end position="1339"/>
    </location>
</feature>
<evidence type="ECO:0000256" key="3">
    <source>
        <dbReference type="SAM" id="MobiDB-lite"/>
    </source>
</evidence>
<feature type="domain" description="RapA2 cadherin-like" evidence="4">
    <location>
        <begin position="940"/>
        <end position="1013"/>
    </location>
</feature>
<comment type="caution">
    <text evidence="5">The sequence shown here is derived from an EMBL/GenBank/DDBJ whole genome shotgun (WGS) entry which is preliminary data.</text>
</comment>
<dbReference type="EMBL" id="JAUSRV010000007">
    <property type="protein sequence ID" value="MDP9971727.1"/>
    <property type="molecule type" value="Genomic_DNA"/>
</dbReference>
<dbReference type="RefSeq" id="WP_307594261.1">
    <property type="nucleotide sequence ID" value="NZ_JAUSRV010000007.1"/>
</dbReference>
<dbReference type="PRINTS" id="PR00313">
    <property type="entry name" value="CABNDNGRPT"/>
</dbReference>
<feature type="region of interest" description="Disordered" evidence="3">
    <location>
        <begin position="1"/>
        <end position="57"/>
    </location>
</feature>
<reference evidence="5" key="1">
    <citation type="submission" date="2023-07" db="EMBL/GenBank/DDBJ databases">
        <title>Sorghum-associated microbial communities from plants grown in Nebraska, USA.</title>
        <authorList>
            <person name="Schachtman D."/>
        </authorList>
    </citation>
    <scope>NUCLEOTIDE SEQUENCE</scope>
    <source>
        <strain evidence="5">DS3315</strain>
    </source>
</reference>
<feature type="domain" description="RapA2 cadherin-like" evidence="4">
    <location>
        <begin position="1483"/>
        <end position="1559"/>
    </location>
</feature>
<feature type="domain" description="RapA2 cadherin-like" evidence="4">
    <location>
        <begin position="1810"/>
        <end position="1883"/>
    </location>
</feature>
<dbReference type="Pfam" id="PF17963">
    <property type="entry name" value="Big_9"/>
    <property type="match status" value="2"/>
</dbReference>
<dbReference type="Proteomes" id="UP001224845">
    <property type="component" value="Unassembled WGS sequence"/>
</dbReference>
<dbReference type="GO" id="GO:0005509">
    <property type="term" value="F:calcium ion binding"/>
    <property type="evidence" value="ECO:0007669"/>
    <property type="project" value="InterPro"/>
</dbReference>
<sequence length="2567" mass="249483">MTTITGSNGNDLLTGTAGSDTINSGNGDDSVSGGAGNDSLNGGAGDDTLDGGSGSDQLNGGSGADTLIYNVSENTAAGTRDVYTGGAGVDTLQLQFTRAQWLEASTQTQIAAYLTHLAAVTNARTGEVSNGSASDFVFSFGSSTLTVQMTEVLRVLVDGIEVNPANEAVKALGDTGAATEDGPGIQIHVLQNDLVPDLVKSLALASAPAHGTATLVQPAMGDPSTWYFQYQPHAADFQHLAAGENATDTFSYEVRDADGGTGLATVTVTITGTNDGPVITAQDLAGAVSEQIAPAGTLSDSGVIGFSDLDLSDVHLVSATGTPVGSVLGSLTAVRNADTTGTGTGGQITWTYTVDATAVEYLAAGQTRVESFTITVNDQHGGIVTRQIDVTITGTNDAPTIGTADAAAAVTEDAATPTLGDSGTITFDDVDLSDAHSVSVAAGPGNTLGGVLTAGVSDAATGAGDGTVTWNYSVANAATQYLAQGQTATETFTVSIADGHGGTVQQQITVTVTGTNDVPVIGGIAAGTVSEDASTPNLSTSGALTIADVDQGQSNFAPQTSVPGSNGHGNFTLAADGSWTYTADNSQNAIQQLGAGQSISDSFTAVSSDGTASQIVTVTITGTNDVPVIGGVASGAVSEDASTPNLSTGGALTIADVDQGQSNFAPQASTAGSNGHGSFTLAADGSWTYTADNSQSAIQQLGAGQSISDSFTAVSSDGTASEVVTVTITGTNDVPVIGGVATGAVSEDASTPNLSTSGALTIADVDQGQSNFAPQASTAGSNGYGSFNLLADGSWTYTANNSQAAIQQLGAGESISDSFTAVSSDGTASQLVTVTITGTNDVPVIGGVASGAVTEDASTPNLSTGGALTIADVDQGQSSLTAQAGTAGSNGYGSFNLLADGTWAYTADNSQSAIQQLGAGQSLSDSFTAVSSDGTASQLVTVTITGTNDVPVIGGVASGALSEDDSTPNLSTGGALTIADVDQGQSSFTAQAGTAGSNAYGSFTLAADGNWVYTADNSQAAIQQLGAGESLSDSFTAVSFDGTASQLVTVTITGTNDVPVIGGVATGAASEDASTPNLSTGGALTIADVDAGQSNFAPQASTAGSGGYGSFTLAADGTWTYAADNSQAAIQQLGAGEAISDSFTAVSFDGTASQLVTVTITGTNDVPVIGGVVSGAVQEDVAVSGGSLAASGALTIADVDAGQSNFAPQASTAGSNGYGSFTLAAGGTWTYAADNNQSTIQQLGVGQSISDSFTAVSSDGTASQLVTVTIAGTNDVPVIGGVATGAVSEDASTPNLSTSGALTIADVDQGQSNFTPQAGTTGGNGYGNFTLAADGSWTYTANNSQAAVQQLGAGESISDSFTAVSSDGTASQLVTVTITGTNDVPVIGGVASGAVQEDIAVAGGSLAASGALTIVDVDAGQSNFAPQASAGGSNGYGSFTLAADGNWSYTADNSQAAIQQLAAGQSISDSFTAVSSDGTASQVVTVTITGTNDVPVIGGVASGAAQEDIAVAGGSLAASGALTIADVDAGQSSFAAQAGTAGSNGYGSFALATDGNWTYTADNSQSAIQQLGAGQSINDSFTAVSSDGTASRVVTVTITGTNDAPVIGGVASGAVSEDASTPNLSTGGALTIADADQGQSNFAPQASAGGSNGYGSFTLTAGGSWTYTANNSQAAIQQLGAGQSINDSFTAVSSDGTASQLVTVTITGTNDVPVIGGVASGAVSEDASTPNLSTGGALTIADVDAGQSNFALQAGTAGSNGYGSFTLAANGAWTYTANNGQAAIQQLGAGQSINDSFTAVSSDGTASRVVTVTITGTNDVPVIGGVASGAVSEDASTPNLSTNGALTIADVDTGQSSFTAQAGTAGSNGYGSFALAADGNWTYTANNSQPTIQQLGAGQSISDSFTAVSSDGTASRVVTVTIAGTNDAPVLSAAATPALASVNEDAGAPVGAVGTLVSSLVNLNPPAGGLDNVTDADNGAITGIALTGANATNGSWWYSTNGGANWAAVGAVSNASALLLAANANTRVYFQGNSNFNGTLSDGITFRAWDQTSGAAGTTVSTVTNGNSSAFSSATDTASITVSAVNDNPVAVADRIIVSDSTLVTLSANSLLGNDTDIDGLALTITSVGGAVGISGLALDAANGTISFTSGSTAGATAGSFQYTVSDGAGGTTTATATIDVRAVSGGNSADTIDLSATGTYQASFIDSRGGADNLTGGAGGDVFIGGTGNAADTLIGSAGNDLLIGGDGNDTLSGGAGNDVLRGGIGNGDTMDGGAGSEDLLDFSDGTLAVNFTLVQSAASTGIVNGTGGLGNNDTYQNIEGVIGTNLADTLTGSASNDIIRGGGGSDTLDGAGGTGDLLDFSDGTAGLTFTLTQSSSTTSFNASAAGLGTDGYRNFEGVIGTAFGDTITGSASNDQLRGGGGNDVISGLAGDDRIVGGTGADILTGGADNDTFVFDSAPNAVDSVTDFNASGSAASGDLIELSRGTFTALTTASGSTLSAAEFASLNGGGAGDTVGAGVHVIYDSATGNLYYDADGLGAANRTLVATLALSNPADTFDSNDIKAGV</sequence>
<dbReference type="InterPro" id="IPR010221">
    <property type="entry name" value="VCBS_dom"/>
</dbReference>